<protein>
    <submittedName>
        <fullName evidence="1">Uncharacterized protein</fullName>
    </submittedName>
</protein>
<dbReference type="EMBL" id="LAZR01000051">
    <property type="protein sequence ID" value="KKN98413.1"/>
    <property type="molecule type" value="Genomic_DNA"/>
</dbReference>
<comment type="caution">
    <text evidence="1">The sequence shown here is derived from an EMBL/GenBank/DDBJ whole genome shotgun (WGS) entry which is preliminary data.</text>
</comment>
<name>A0A0F9Y192_9ZZZZ</name>
<sequence length="213" mass="23682">MDDLKLHPQMTLQEVSELITSKLDEGVDIKSLFAATASTILRPILTYAADSFITGDTSKIDVEKLIRVYSKWVELALIPAFFEISNEFPEGWDLPRLASVLDPNQMLDIDAYGENLSKTLNYSAELEDLQVAISESSGLSVDSRLVVFLPLVKALSNCLEVMFLENLYLETNEPVEVSIETEEEFIIKCQTWSLLFVSQLIHSVKGAASSSGL</sequence>
<proteinExistence type="predicted"/>
<evidence type="ECO:0000313" key="1">
    <source>
        <dbReference type="EMBL" id="KKN98413.1"/>
    </source>
</evidence>
<organism evidence="1">
    <name type="scientific">marine sediment metagenome</name>
    <dbReference type="NCBI Taxonomy" id="412755"/>
    <lineage>
        <taxon>unclassified sequences</taxon>
        <taxon>metagenomes</taxon>
        <taxon>ecological metagenomes</taxon>
    </lineage>
</organism>
<gene>
    <name evidence="1" type="ORF">LCGC14_0145050</name>
</gene>
<reference evidence="1" key="1">
    <citation type="journal article" date="2015" name="Nature">
        <title>Complex archaea that bridge the gap between prokaryotes and eukaryotes.</title>
        <authorList>
            <person name="Spang A."/>
            <person name="Saw J.H."/>
            <person name="Jorgensen S.L."/>
            <person name="Zaremba-Niedzwiedzka K."/>
            <person name="Martijn J."/>
            <person name="Lind A.E."/>
            <person name="van Eijk R."/>
            <person name="Schleper C."/>
            <person name="Guy L."/>
            <person name="Ettema T.J."/>
        </authorList>
    </citation>
    <scope>NUCLEOTIDE SEQUENCE</scope>
</reference>
<dbReference type="AlphaFoldDB" id="A0A0F9Y192"/>
<accession>A0A0F9Y192</accession>